<dbReference type="CDD" id="cd21132">
    <property type="entry name" value="EVE-like"/>
    <property type="match status" value="1"/>
</dbReference>
<dbReference type="InterPro" id="IPR015947">
    <property type="entry name" value="PUA-like_sf"/>
</dbReference>
<feature type="domain" description="EVE" evidence="2">
    <location>
        <begin position="4"/>
        <end position="135"/>
    </location>
</feature>
<evidence type="ECO:0000313" key="3">
    <source>
        <dbReference type="EMBL" id="OQS37665.1"/>
    </source>
</evidence>
<comment type="caution">
    <text evidence="3">The sequence shown here is derived from an EMBL/GenBank/DDBJ whole genome shotgun (WGS) entry which is preliminary data.</text>
</comment>
<organism evidence="3 4">
    <name type="scientific">Chromobacterium haemolyticum</name>
    <dbReference type="NCBI Taxonomy" id="394935"/>
    <lineage>
        <taxon>Bacteria</taxon>
        <taxon>Pseudomonadati</taxon>
        <taxon>Pseudomonadota</taxon>
        <taxon>Betaproteobacteria</taxon>
        <taxon>Neisseriales</taxon>
        <taxon>Chromobacteriaceae</taxon>
        <taxon>Chromobacterium</taxon>
    </lineage>
</organism>
<dbReference type="InterPro" id="IPR002740">
    <property type="entry name" value="EVE_domain"/>
</dbReference>
<dbReference type="NCBIfam" id="NF002616">
    <property type="entry name" value="PRK02268.1-2"/>
    <property type="match status" value="1"/>
</dbReference>
<evidence type="ECO:0000259" key="2">
    <source>
        <dbReference type="Pfam" id="PF01878"/>
    </source>
</evidence>
<sequence>MSRRYWIGVASRDHVRRGLAGGFAQLCHGKSAPLKRMAAGDGLIYYSPVLSLEGREPCQRFTAIGQAMDDRVYPFRVSADFEPYRRNIAFWPAEDVEIRPLLGQLIFIADPARWGYAFRFGHLEIGRADFLLIARAMRATLPPSMLREPD</sequence>
<dbReference type="AlphaFoldDB" id="A0A1W0CS97"/>
<dbReference type="HAMAP" id="MF_00771">
    <property type="entry name" value="UPF0310"/>
    <property type="match status" value="1"/>
</dbReference>
<evidence type="ECO:0000313" key="4">
    <source>
        <dbReference type="Proteomes" id="UP000192721"/>
    </source>
</evidence>
<dbReference type="RefSeq" id="WP_081555925.1">
    <property type="nucleotide sequence ID" value="NZ_MUKV01000018.1"/>
</dbReference>
<proteinExistence type="inferred from homology"/>
<dbReference type="Pfam" id="PF01878">
    <property type="entry name" value="EVE"/>
    <property type="match status" value="1"/>
</dbReference>
<dbReference type="Proteomes" id="UP000192721">
    <property type="component" value="Unassembled WGS sequence"/>
</dbReference>
<evidence type="ECO:0000256" key="1">
    <source>
        <dbReference type="HAMAP-Rule" id="MF_00771"/>
    </source>
</evidence>
<reference evidence="3 4" key="1">
    <citation type="submission" date="2017-02" db="EMBL/GenBank/DDBJ databases">
        <title>Chromobacterium haemolyticum H5244.</title>
        <authorList>
            <person name="Gulvik C.A."/>
        </authorList>
    </citation>
    <scope>NUCLEOTIDE SEQUENCE [LARGE SCALE GENOMIC DNA]</scope>
    <source>
        <strain evidence="3 4">H5244</strain>
    </source>
</reference>
<dbReference type="SUPFAM" id="SSF88697">
    <property type="entry name" value="PUA domain-like"/>
    <property type="match status" value="1"/>
</dbReference>
<dbReference type="EMBL" id="MUKV01000018">
    <property type="protein sequence ID" value="OQS37665.1"/>
    <property type="molecule type" value="Genomic_DNA"/>
</dbReference>
<accession>A0A1W0CS97</accession>
<protein>
    <recommendedName>
        <fullName evidence="1">UPF0310 protein B0T45_14185</fullName>
    </recommendedName>
</protein>
<dbReference type="Gene3D" id="3.10.590.10">
    <property type="entry name" value="ph1033 like domains"/>
    <property type="match status" value="1"/>
</dbReference>
<gene>
    <name evidence="3" type="ORF">B0T45_14185</name>
</gene>
<comment type="similarity">
    <text evidence="1">Belongs to the UPF0310 family.</text>
</comment>
<name>A0A1W0CS97_9NEIS</name>
<dbReference type="InterPro" id="IPR022996">
    <property type="entry name" value="UPF0310"/>
</dbReference>